<keyword evidence="1" id="KW-1133">Transmembrane helix</keyword>
<dbReference type="Proteomes" id="UP000034704">
    <property type="component" value="Unassembled WGS sequence"/>
</dbReference>
<name>A0A0G1BN06_9BACT</name>
<reference evidence="2 3" key="1">
    <citation type="journal article" date="2015" name="Nature">
        <title>rRNA introns, odd ribosomes, and small enigmatic genomes across a large radiation of phyla.</title>
        <authorList>
            <person name="Brown C.T."/>
            <person name="Hug L.A."/>
            <person name="Thomas B.C."/>
            <person name="Sharon I."/>
            <person name="Castelle C.J."/>
            <person name="Singh A."/>
            <person name="Wilkins M.J."/>
            <person name="Williams K.H."/>
            <person name="Banfield J.F."/>
        </authorList>
    </citation>
    <scope>NUCLEOTIDE SEQUENCE [LARGE SCALE GENOMIC DNA]</scope>
</reference>
<organism evidence="2 3">
    <name type="scientific">Candidatus Nomurabacteria bacterium GW2011_GWC2_42_20</name>
    <dbReference type="NCBI Taxonomy" id="1618756"/>
    <lineage>
        <taxon>Bacteria</taxon>
        <taxon>Candidatus Nomuraibacteriota</taxon>
    </lineage>
</organism>
<comment type="caution">
    <text evidence="2">The sequence shown here is derived from an EMBL/GenBank/DDBJ whole genome shotgun (WGS) entry which is preliminary data.</text>
</comment>
<keyword evidence="1" id="KW-0812">Transmembrane</keyword>
<dbReference type="EMBL" id="LCDG01000006">
    <property type="protein sequence ID" value="KKS47631.1"/>
    <property type="molecule type" value="Genomic_DNA"/>
</dbReference>
<dbReference type="AlphaFoldDB" id="A0A0G1BN06"/>
<evidence type="ECO:0000313" key="3">
    <source>
        <dbReference type="Proteomes" id="UP000034704"/>
    </source>
</evidence>
<evidence type="ECO:0000256" key="1">
    <source>
        <dbReference type="SAM" id="Phobius"/>
    </source>
</evidence>
<gene>
    <name evidence="2" type="ORF">UV12_C0006G0055</name>
</gene>
<sequence length="110" mass="12058">MTTKTLDLNNIERKIFWVLAALIGIVIAFYLYSVATLTIAVVDRNNINQASNELTSISSALESEYLTYANSITLAYAQELGFKEVKAMFVDSSTPINGTGDVKAKISMAR</sequence>
<dbReference type="STRING" id="1618756.UV12_C0006G0055"/>
<evidence type="ECO:0000313" key="2">
    <source>
        <dbReference type="EMBL" id="KKS47631.1"/>
    </source>
</evidence>
<proteinExistence type="predicted"/>
<feature type="transmembrane region" description="Helical" evidence="1">
    <location>
        <begin position="15"/>
        <end position="42"/>
    </location>
</feature>
<keyword evidence="1" id="KW-0472">Membrane</keyword>
<accession>A0A0G1BN06</accession>
<protein>
    <submittedName>
        <fullName evidence="2">Uncharacterized protein</fullName>
    </submittedName>
</protein>